<dbReference type="AlphaFoldDB" id="A0A9D4LWD9"/>
<keyword evidence="2" id="KW-1185">Reference proteome</keyword>
<reference evidence="1" key="1">
    <citation type="journal article" date="2019" name="bioRxiv">
        <title>The Genome of the Zebra Mussel, Dreissena polymorpha: A Resource for Invasive Species Research.</title>
        <authorList>
            <person name="McCartney M.A."/>
            <person name="Auch B."/>
            <person name="Kono T."/>
            <person name="Mallez S."/>
            <person name="Zhang Y."/>
            <person name="Obille A."/>
            <person name="Becker A."/>
            <person name="Abrahante J.E."/>
            <person name="Garbe J."/>
            <person name="Badalamenti J.P."/>
            <person name="Herman A."/>
            <person name="Mangelson H."/>
            <person name="Liachko I."/>
            <person name="Sullivan S."/>
            <person name="Sone E.D."/>
            <person name="Koren S."/>
            <person name="Silverstein K.A.T."/>
            <person name="Beckman K.B."/>
            <person name="Gohl D.M."/>
        </authorList>
    </citation>
    <scope>NUCLEOTIDE SEQUENCE</scope>
    <source>
        <strain evidence="1">Duluth1</strain>
        <tissue evidence="1">Whole animal</tissue>
    </source>
</reference>
<evidence type="ECO:0008006" key="3">
    <source>
        <dbReference type="Google" id="ProtNLM"/>
    </source>
</evidence>
<evidence type="ECO:0000313" key="1">
    <source>
        <dbReference type="EMBL" id="KAH3864086.1"/>
    </source>
</evidence>
<dbReference type="Proteomes" id="UP000828390">
    <property type="component" value="Unassembled WGS sequence"/>
</dbReference>
<protein>
    <recommendedName>
        <fullName evidence="3">Reverse transcriptase zinc-binding domain-containing protein</fullName>
    </recommendedName>
</protein>
<comment type="caution">
    <text evidence="1">The sequence shown here is derived from an EMBL/GenBank/DDBJ whole genome shotgun (WGS) entry which is preliminary data.</text>
</comment>
<gene>
    <name evidence="1" type="ORF">DPMN_027100</name>
</gene>
<name>A0A9D4LWD9_DREPO</name>
<organism evidence="1 2">
    <name type="scientific">Dreissena polymorpha</name>
    <name type="common">Zebra mussel</name>
    <name type="synonym">Mytilus polymorpha</name>
    <dbReference type="NCBI Taxonomy" id="45954"/>
    <lineage>
        <taxon>Eukaryota</taxon>
        <taxon>Metazoa</taxon>
        <taxon>Spiralia</taxon>
        <taxon>Lophotrochozoa</taxon>
        <taxon>Mollusca</taxon>
        <taxon>Bivalvia</taxon>
        <taxon>Autobranchia</taxon>
        <taxon>Heteroconchia</taxon>
        <taxon>Euheterodonta</taxon>
        <taxon>Imparidentia</taxon>
        <taxon>Neoheterodontei</taxon>
        <taxon>Myida</taxon>
        <taxon>Dreissenoidea</taxon>
        <taxon>Dreissenidae</taxon>
        <taxon>Dreissena</taxon>
    </lineage>
</organism>
<proteinExistence type="predicted"/>
<evidence type="ECO:0000313" key="2">
    <source>
        <dbReference type="Proteomes" id="UP000828390"/>
    </source>
</evidence>
<dbReference type="EMBL" id="JAIWYP010000002">
    <property type="protein sequence ID" value="KAH3864086.1"/>
    <property type="molecule type" value="Genomic_DNA"/>
</dbReference>
<reference evidence="1" key="2">
    <citation type="submission" date="2020-11" db="EMBL/GenBank/DDBJ databases">
        <authorList>
            <person name="McCartney M.A."/>
            <person name="Auch B."/>
            <person name="Kono T."/>
            <person name="Mallez S."/>
            <person name="Becker A."/>
            <person name="Gohl D.M."/>
            <person name="Silverstein K.A.T."/>
            <person name="Koren S."/>
            <person name="Bechman K.B."/>
            <person name="Herman A."/>
            <person name="Abrahante J.E."/>
            <person name="Garbe J."/>
        </authorList>
    </citation>
    <scope>NUCLEOTIDE SEQUENCE</scope>
    <source>
        <strain evidence="1">Duluth1</strain>
        <tissue evidence="1">Whole animal</tissue>
    </source>
</reference>
<sequence length="83" mass="9149">MNNRAIQEGATSLTPSSIAFSINRFRFNQYAISAVCPNCKVEDETFEHFLLHCSALEQQPLGFAIFGGEDYTDTDTVANAKGK</sequence>
<accession>A0A9D4LWD9</accession>